<evidence type="ECO:0000313" key="3">
    <source>
        <dbReference type="EMBL" id="MBV4541900.1"/>
    </source>
</evidence>
<dbReference type="InterPro" id="IPR029033">
    <property type="entry name" value="His_PPase_superfam"/>
</dbReference>
<evidence type="ECO:0000256" key="1">
    <source>
        <dbReference type="SAM" id="Phobius"/>
    </source>
</evidence>
<dbReference type="InterPro" id="IPR013078">
    <property type="entry name" value="His_Pase_superF_clade-1"/>
</dbReference>
<organism evidence="2">
    <name type="scientific">Pseudomonas vlassakiae</name>
    <dbReference type="NCBI Taxonomy" id="485888"/>
    <lineage>
        <taxon>Bacteria</taxon>
        <taxon>Pseudomonadati</taxon>
        <taxon>Pseudomonadota</taxon>
        <taxon>Gammaproteobacteria</taxon>
        <taxon>Pseudomonadales</taxon>
        <taxon>Pseudomonadaceae</taxon>
        <taxon>Pseudomonas</taxon>
    </lineage>
</organism>
<evidence type="ECO:0000313" key="4">
    <source>
        <dbReference type="Proteomes" id="UP000628137"/>
    </source>
</evidence>
<dbReference type="Pfam" id="PF00300">
    <property type="entry name" value="His_Phos_1"/>
    <property type="match status" value="1"/>
</dbReference>
<keyword evidence="1" id="KW-0472">Membrane</keyword>
<feature type="transmembrane region" description="Helical" evidence="1">
    <location>
        <begin position="21"/>
        <end position="41"/>
    </location>
</feature>
<sequence>MLENVIATHPRLVRLKGRQLPAAWLLAVVLAFTAFGLWHVLRPHVSNLGSAQLMSEHGVYSAWNSGQVIVLIRHAERCDRSNHACLGDPAGITVEGNQAASAVGEGIRHLGLADADILSSPEVRTQQTASAVFGKAIETQDWLARCDSTFANAALAHKREGHNLVLITHSGCIDHLERQLRVAGGERVAGYASALFVSKDSNGKAHLLGQLNANQWQTLNSSTGM</sequence>
<comment type="caution">
    <text evidence="2">The sequence shown here is derived from an EMBL/GenBank/DDBJ whole genome shotgun (WGS) entry which is preliminary data.</text>
</comment>
<gene>
    <name evidence="3" type="ORF">HU738_012670</name>
    <name evidence="2" type="ORF">HU738_11530</name>
</gene>
<dbReference type="SUPFAM" id="SSF53254">
    <property type="entry name" value="Phosphoglycerate mutase-like"/>
    <property type="match status" value="1"/>
</dbReference>
<dbReference type="Gene3D" id="3.40.50.1240">
    <property type="entry name" value="Phosphoglycerate mutase-like"/>
    <property type="match status" value="1"/>
</dbReference>
<proteinExistence type="predicted"/>
<name>A0A923GJH3_9PSED</name>
<dbReference type="EMBL" id="JABWRP010000007">
    <property type="protein sequence ID" value="MBC3471188.1"/>
    <property type="molecule type" value="Genomic_DNA"/>
</dbReference>
<reference evidence="3" key="3">
    <citation type="submission" date="2021-06" db="EMBL/GenBank/DDBJ databases">
        <title>Updating the genus Pseudomonas: Description of 43 new species and partition of the Pseudomonas putida group.</title>
        <authorList>
            <person name="Girard L."/>
            <person name="Lood C."/>
            <person name="Vandamme P."/>
            <person name="Rokni-Zadeh H."/>
            <person name="Van Noort V."/>
            <person name="Hofte M."/>
            <person name="Lavigne R."/>
            <person name="De Mot R."/>
        </authorList>
    </citation>
    <scope>NUCLEOTIDE SEQUENCE</scope>
    <source>
        <strain evidence="3">RW4S2</strain>
    </source>
</reference>
<dbReference type="SMART" id="SM00855">
    <property type="entry name" value="PGAM"/>
    <property type="match status" value="1"/>
</dbReference>
<dbReference type="CDD" id="cd07040">
    <property type="entry name" value="HP"/>
    <property type="match status" value="1"/>
</dbReference>
<keyword evidence="1" id="KW-1133">Transmembrane helix</keyword>
<protein>
    <submittedName>
        <fullName evidence="2">Histidine phosphatase family protein</fullName>
    </submittedName>
</protein>
<dbReference type="RefSeq" id="WP_186602635.1">
    <property type="nucleotide sequence ID" value="NZ_JABWRP020000008.1"/>
</dbReference>
<reference evidence="2 4" key="1">
    <citation type="journal article" date="2020" name="Microorganisms">
        <title>Reliable Identification of Environmental Pseudomonas Isolates Using the rpoD Gene.</title>
        <authorList>
            <consortium name="The Broad Institute Genome Sequencing Platform"/>
            <person name="Girard L."/>
            <person name="Lood C."/>
            <person name="Rokni-Zadeh H."/>
            <person name="van Noort V."/>
            <person name="Lavigne R."/>
            <person name="De Mot R."/>
        </authorList>
    </citation>
    <scope>NUCLEOTIDE SEQUENCE</scope>
    <source>
        <strain evidence="2 4">RW4S2</strain>
    </source>
</reference>
<reference evidence="2" key="2">
    <citation type="submission" date="2020-07" db="EMBL/GenBank/DDBJ databases">
        <authorList>
            <person name="Lood C."/>
            <person name="Girard L."/>
        </authorList>
    </citation>
    <scope>NUCLEOTIDE SEQUENCE</scope>
    <source>
        <strain evidence="2">RW4S2</strain>
    </source>
</reference>
<accession>A0A923GJH3</accession>
<keyword evidence="4" id="KW-1185">Reference proteome</keyword>
<dbReference type="EMBL" id="JABWRP020000008">
    <property type="protein sequence ID" value="MBV4541900.1"/>
    <property type="molecule type" value="Genomic_DNA"/>
</dbReference>
<dbReference type="Proteomes" id="UP000628137">
    <property type="component" value="Unassembled WGS sequence"/>
</dbReference>
<evidence type="ECO:0000313" key="2">
    <source>
        <dbReference type="EMBL" id="MBC3471188.1"/>
    </source>
</evidence>
<dbReference type="AlphaFoldDB" id="A0A923GJH3"/>
<keyword evidence="1" id="KW-0812">Transmembrane</keyword>